<dbReference type="PROSITE" id="PS01081">
    <property type="entry name" value="HTH_TETR_1"/>
    <property type="match status" value="1"/>
</dbReference>
<accession>A0A255DEX7</accession>
<dbReference type="InterPro" id="IPR050109">
    <property type="entry name" value="HTH-type_TetR-like_transc_reg"/>
</dbReference>
<dbReference type="GO" id="GO:0003700">
    <property type="term" value="F:DNA-binding transcription factor activity"/>
    <property type="evidence" value="ECO:0007669"/>
    <property type="project" value="TreeGrafter"/>
</dbReference>
<evidence type="ECO:0000256" key="3">
    <source>
        <dbReference type="ARBA" id="ARBA00023163"/>
    </source>
</evidence>
<keyword evidence="2 4" id="KW-0238">DNA-binding</keyword>
<evidence type="ECO:0000259" key="5">
    <source>
        <dbReference type="PROSITE" id="PS50977"/>
    </source>
</evidence>
<sequence length="213" mass="23520">MLTSTAAADERVGVAEVTAGDARQRILQATVQCFRAYGYEKSSMRLIATTAGVSQTLLHYHFETKEKLFDAAINDVAKTLFATASAQLTHAASVPDGLADAAGLLYTLFIDNLDTVTFVVEFGAAANHNDFLRSAYLEFRDAQRQQFASLLQTITGTDAQDDMIDESVRLMEIVLLGMSMQRPFVTDAPRFRADFDRFVLMLITQLIEGMTSR</sequence>
<dbReference type="EMBL" id="NOZR01000014">
    <property type="protein sequence ID" value="OYN77968.1"/>
    <property type="molecule type" value="Genomic_DNA"/>
</dbReference>
<evidence type="ECO:0000313" key="6">
    <source>
        <dbReference type="EMBL" id="OYN77968.1"/>
    </source>
</evidence>
<name>A0A255DEX7_9MYCO</name>
<keyword evidence="7" id="KW-1185">Reference proteome</keyword>
<dbReference type="OrthoDB" id="3474596at2"/>
<dbReference type="InterPro" id="IPR001647">
    <property type="entry name" value="HTH_TetR"/>
</dbReference>
<dbReference type="InterPro" id="IPR009057">
    <property type="entry name" value="Homeodomain-like_sf"/>
</dbReference>
<proteinExistence type="predicted"/>
<comment type="caution">
    <text evidence="6">The sequence shown here is derived from an EMBL/GenBank/DDBJ whole genome shotgun (WGS) entry which is preliminary data.</text>
</comment>
<feature type="domain" description="HTH tetR-type" evidence="5">
    <location>
        <begin position="20"/>
        <end position="80"/>
    </location>
</feature>
<dbReference type="PROSITE" id="PS50977">
    <property type="entry name" value="HTH_TETR_2"/>
    <property type="match status" value="1"/>
</dbReference>
<keyword evidence="3" id="KW-0804">Transcription</keyword>
<reference evidence="6 7" key="1">
    <citation type="submission" date="2017-07" db="EMBL/GenBank/DDBJ databases">
        <title>The new phylogeny of genus Mycobacterium.</title>
        <authorList>
            <person name="Tortoli E."/>
            <person name="Trovato A."/>
            <person name="Cirillo D.M."/>
        </authorList>
    </citation>
    <scope>NUCLEOTIDE SEQUENCE [LARGE SCALE GENOMIC DNA]</scope>
    <source>
        <strain evidence="6 7">ATCC 33027</strain>
    </source>
</reference>
<keyword evidence="1" id="KW-0805">Transcription regulation</keyword>
<gene>
    <name evidence="6" type="ORF">CG716_17070</name>
</gene>
<dbReference type="PANTHER" id="PTHR30055:SF234">
    <property type="entry name" value="HTH-TYPE TRANSCRIPTIONAL REGULATOR BETI"/>
    <property type="match status" value="1"/>
</dbReference>
<dbReference type="GO" id="GO:0000976">
    <property type="term" value="F:transcription cis-regulatory region binding"/>
    <property type="evidence" value="ECO:0007669"/>
    <property type="project" value="TreeGrafter"/>
</dbReference>
<dbReference type="InterPro" id="IPR023772">
    <property type="entry name" value="DNA-bd_HTH_TetR-type_CS"/>
</dbReference>
<dbReference type="AlphaFoldDB" id="A0A255DEX7"/>
<dbReference type="RefSeq" id="WP_094481692.1">
    <property type="nucleotide sequence ID" value="NZ_NOZR01000014.1"/>
</dbReference>
<evidence type="ECO:0000256" key="1">
    <source>
        <dbReference type="ARBA" id="ARBA00023015"/>
    </source>
</evidence>
<dbReference type="PRINTS" id="PR00455">
    <property type="entry name" value="HTHTETR"/>
</dbReference>
<dbReference type="SUPFAM" id="SSF46689">
    <property type="entry name" value="Homeodomain-like"/>
    <property type="match status" value="1"/>
</dbReference>
<organism evidence="6 7">
    <name type="scientific">Mycolicibacterium sphagni</name>
    <dbReference type="NCBI Taxonomy" id="1786"/>
    <lineage>
        <taxon>Bacteria</taxon>
        <taxon>Bacillati</taxon>
        <taxon>Actinomycetota</taxon>
        <taxon>Actinomycetes</taxon>
        <taxon>Mycobacteriales</taxon>
        <taxon>Mycobacteriaceae</taxon>
        <taxon>Mycolicibacterium</taxon>
    </lineage>
</organism>
<evidence type="ECO:0000313" key="7">
    <source>
        <dbReference type="Proteomes" id="UP000216063"/>
    </source>
</evidence>
<dbReference type="Pfam" id="PF00440">
    <property type="entry name" value="TetR_N"/>
    <property type="match status" value="1"/>
</dbReference>
<dbReference type="Proteomes" id="UP000216063">
    <property type="component" value="Unassembled WGS sequence"/>
</dbReference>
<evidence type="ECO:0000256" key="2">
    <source>
        <dbReference type="ARBA" id="ARBA00023125"/>
    </source>
</evidence>
<dbReference type="PANTHER" id="PTHR30055">
    <property type="entry name" value="HTH-TYPE TRANSCRIPTIONAL REGULATOR RUTR"/>
    <property type="match status" value="1"/>
</dbReference>
<feature type="DNA-binding region" description="H-T-H motif" evidence="4">
    <location>
        <begin position="43"/>
        <end position="62"/>
    </location>
</feature>
<protein>
    <submittedName>
        <fullName evidence="6">TetR family transcriptional regulator</fullName>
    </submittedName>
</protein>
<evidence type="ECO:0000256" key="4">
    <source>
        <dbReference type="PROSITE-ProRule" id="PRU00335"/>
    </source>
</evidence>
<dbReference type="Gene3D" id="1.10.357.10">
    <property type="entry name" value="Tetracycline Repressor, domain 2"/>
    <property type="match status" value="1"/>
</dbReference>